<evidence type="ECO:0000256" key="14">
    <source>
        <dbReference type="SAM" id="Coils"/>
    </source>
</evidence>
<dbReference type="SUPFAM" id="SSF50249">
    <property type="entry name" value="Nucleic acid-binding proteins"/>
    <property type="match status" value="1"/>
</dbReference>
<dbReference type="InterPro" id="IPR009060">
    <property type="entry name" value="UBA-like_sf"/>
</dbReference>
<dbReference type="GO" id="GO:0005739">
    <property type="term" value="C:mitochondrion"/>
    <property type="evidence" value="ECO:0007669"/>
    <property type="project" value="UniProtKB-SubCell"/>
</dbReference>
<feature type="coiled-coil region" evidence="14">
    <location>
        <begin position="191"/>
        <end position="218"/>
    </location>
</feature>
<evidence type="ECO:0000256" key="5">
    <source>
        <dbReference type="ARBA" id="ARBA00022737"/>
    </source>
</evidence>
<evidence type="ECO:0000256" key="7">
    <source>
        <dbReference type="ARBA" id="ARBA00022917"/>
    </source>
</evidence>
<dbReference type="PROSITE" id="PS50126">
    <property type="entry name" value="S1"/>
    <property type="match status" value="1"/>
</dbReference>
<dbReference type="InterPro" id="IPR001816">
    <property type="entry name" value="Transl_elong_EFTs/EF1B"/>
</dbReference>
<protein>
    <recommendedName>
        <fullName evidence="12">Elongation factor Ts, mitochondrial</fullName>
        <shortName evidence="12">EF-Ts</shortName>
        <shortName evidence="12">EF-TsMt</shortName>
    </recommendedName>
</protein>
<dbReference type="PANTHER" id="PTHR11741">
    <property type="entry name" value="ELONGATION FACTOR TS"/>
    <property type="match status" value="1"/>
</dbReference>
<reference evidence="17 18" key="1">
    <citation type="journal article" date="2007" name="Science">
        <title>The Chlamydomonas genome reveals the evolution of key animal and plant functions.</title>
        <authorList>
            <person name="Merchant S.S."/>
            <person name="Prochnik S.E."/>
            <person name="Vallon O."/>
            <person name="Harris E.H."/>
            <person name="Karpowicz S.J."/>
            <person name="Witman G.B."/>
            <person name="Terry A."/>
            <person name="Salamov A."/>
            <person name="Fritz-Laylin L.K."/>
            <person name="Marechal-Drouard L."/>
            <person name="Marshall W.F."/>
            <person name="Qu L.H."/>
            <person name="Nelson D.R."/>
            <person name="Sanderfoot A.A."/>
            <person name="Spalding M.H."/>
            <person name="Kapitonov V.V."/>
            <person name="Ren Q."/>
            <person name="Ferris P."/>
            <person name="Lindquist E."/>
            <person name="Shapiro H."/>
            <person name="Lucas S.M."/>
            <person name="Grimwood J."/>
            <person name="Schmutz J."/>
            <person name="Cardol P."/>
            <person name="Cerutti H."/>
            <person name="Chanfreau G."/>
            <person name="Chen C.L."/>
            <person name="Cognat V."/>
            <person name="Croft M.T."/>
            <person name="Dent R."/>
            <person name="Dutcher S."/>
            <person name="Fernandez E."/>
            <person name="Fukuzawa H."/>
            <person name="Gonzalez-Ballester D."/>
            <person name="Gonzalez-Halphen D."/>
            <person name="Hallmann A."/>
            <person name="Hanikenne M."/>
            <person name="Hippler M."/>
            <person name="Inwood W."/>
            <person name="Jabbari K."/>
            <person name="Kalanon M."/>
            <person name="Kuras R."/>
            <person name="Lefebvre P.A."/>
            <person name="Lemaire S.D."/>
            <person name="Lobanov A.V."/>
            <person name="Lohr M."/>
            <person name="Manuell A."/>
            <person name="Meier I."/>
            <person name="Mets L."/>
            <person name="Mittag M."/>
            <person name="Mittelmeier T."/>
            <person name="Moroney J.V."/>
            <person name="Moseley J."/>
            <person name="Napoli C."/>
            <person name="Nedelcu A.M."/>
            <person name="Niyogi K."/>
            <person name="Novoselov S.V."/>
            <person name="Paulsen I.T."/>
            <person name="Pazour G."/>
            <person name="Purton S."/>
            <person name="Ral J.P."/>
            <person name="Riano-Pachon D.M."/>
            <person name="Riekhof W."/>
            <person name="Rymarquis L."/>
            <person name="Schroda M."/>
            <person name="Stern D."/>
            <person name="Umen J."/>
            <person name="Willows R."/>
            <person name="Wilson N."/>
            <person name="Zimmer S.L."/>
            <person name="Allmer J."/>
            <person name="Balk J."/>
            <person name="Bisova K."/>
            <person name="Chen C.J."/>
            <person name="Elias M."/>
            <person name="Gendler K."/>
            <person name="Hauser C."/>
            <person name="Lamb M.R."/>
            <person name="Ledford H."/>
            <person name="Long J.C."/>
            <person name="Minagawa J."/>
            <person name="Page M.D."/>
            <person name="Pan J."/>
            <person name="Pootakham W."/>
            <person name="Roje S."/>
            <person name="Rose A."/>
            <person name="Stahlberg E."/>
            <person name="Terauchi A.M."/>
            <person name="Yang P."/>
            <person name="Ball S."/>
            <person name="Bowler C."/>
            <person name="Dieckmann C.L."/>
            <person name="Gladyshev V.N."/>
            <person name="Green P."/>
            <person name="Jorgensen R."/>
            <person name="Mayfield S."/>
            <person name="Mueller-Roeber B."/>
            <person name="Rajamani S."/>
            <person name="Sayre R.T."/>
            <person name="Brokstein P."/>
            <person name="Dubchak I."/>
            <person name="Goodstein D."/>
            <person name="Hornick L."/>
            <person name="Huang Y.W."/>
            <person name="Jhaveri J."/>
            <person name="Luo Y."/>
            <person name="Martinez D."/>
            <person name="Ngau W.C."/>
            <person name="Otillar B."/>
            <person name="Poliakov A."/>
            <person name="Porter A."/>
            <person name="Szajkowski L."/>
            <person name="Werner G."/>
            <person name="Zhou K."/>
            <person name="Grigoriev I.V."/>
            <person name="Rokhsar D.S."/>
            <person name="Grossman A.R."/>
        </authorList>
    </citation>
    <scope>NUCLEOTIDE SEQUENCE [LARGE SCALE GENOMIC DNA]</scope>
    <source>
        <strain evidence="18">CC-503</strain>
    </source>
</reference>
<keyword evidence="6 12" id="KW-0251">Elongation factor</keyword>
<dbReference type="Pfam" id="PF25025">
    <property type="entry name" value="EF-Ts_N"/>
    <property type="match status" value="1"/>
</dbReference>
<keyword evidence="14" id="KW-0175">Coiled coil</keyword>
<dbReference type="InterPro" id="IPR012340">
    <property type="entry name" value="NA-bd_OB-fold"/>
</dbReference>
<dbReference type="Pfam" id="PF00889">
    <property type="entry name" value="EF_TS"/>
    <property type="match status" value="2"/>
</dbReference>
<comment type="subunit">
    <text evidence="10">Component of the chloroplast ribosome 70S subunit, and at low levels, present in polysomes.</text>
</comment>
<keyword evidence="3" id="KW-0150">Chloroplast</keyword>
<organism evidence="17 18">
    <name type="scientific">Chlamydomonas reinhardtii</name>
    <name type="common">Chlamydomonas smithii</name>
    <dbReference type="NCBI Taxonomy" id="3055"/>
    <lineage>
        <taxon>Eukaryota</taxon>
        <taxon>Viridiplantae</taxon>
        <taxon>Chlorophyta</taxon>
        <taxon>core chlorophytes</taxon>
        <taxon>Chlorophyceae</taxon>
        <taxon>CS clade</taxon>
        <taxon>Chlamydomonadales</taxon>
        <taxon>Chlamydomonadaceae</taxon>
        <taxon>Chlamydomonas</taxon>
    </lineage>
</organism>
<dbReference type="InterPro" id="IPR036402">
    <property type="entry name" value="EF-Ts_dimer_sf"/>
</dbReference>
<evidence type="ECO:0000256" key="11">
    <source>
        <dbReference type="ARBA" id="ARBA00065880"/>
    </source>
</evidence>
<dbReference type="OrthoDB" id="277235at2759"/>
<dbReference type="SMART" id="SM00316">
    <property type="entry name" value="S1"/>
    <property type="match status" value="2"/>
</dbReference>
<dbReference type="GO" id="GO:0009507">
    <property type="term" value="C:chloroplast"/>
    <property type="evidence" value="ECO:0007669"/>
    <property type="project" value="UniProtKB-SubCell"/>
</dbReference>
<dbReference type="InterPro" id="IPR003029">
    <property type="entry name" value="S1_domain"/>
</dbReference>
<sequence length="1093" mass="117591">MLRELGRTATVKAHGRSVLRPVRGPAGRRQVAFTGVRPSVRVFAEAPAAEQAAKAIKLEDVKEGSEYEGTVTTVEEFGAFVNFGANTNGLVHISKLASGFTKNAKDVVQPGQKVTVKVLSVDAEKKRVSLELKSAVAAEASAEESDDIITEPDREGADATDDDEDVEVELEDGQVEVRADLPGFEDIPFVMEEADMDAEMSEAAIAALEADLDGAEIRYELEAPAYMEEVTGKVARIEDYGVFLEFEWNGKTLTGLLAKDEMKVPSSALSAEAQAALRAEWADTGFEMPAFVELPDDELDVKKYYQPGESVPAFVLESSLVDGRGISLTHFTDEEVSAEAVAAYEELEDDEDEELDKMMADAAGLEDEVLAFDPEALMEEDEGEEAGAAADAGDDAEYEGVSADGLEGANGNYALGATRSGLIKGKNGYQVAPMGLPSRPLNDAVTSSGLAILGTSEVDFDGDEVQLVDYWTSEAFDNIPKDVLKKLGLKMSYTEAGEAEFEERADFEATDVPFYLYGGDVESRAKEFVADLLSDDVDEAELPARAGRAPIVLAAAVQKGLGACVAWRAWRLPWKHHGMQLGDDWVAGRALTIWGSQSVGAMETDTEALRSVRVLHSVPPPPRIKTFVLCVFYAPSPADISAAEVKALREKTGAGMMDCKKALAECAGDAEAAAEWLRKKGLSGADKKAGRIAAEGAVARYIHPGSRLGVLLEVNCETDFVAASEKFQALVNELGMIIAATDCICVSPEDVPEEVLAKEREVEMGKEDLANKPEAIRAKIVEGRLQKMRDQVALTNQATLSNPDKTVAELVKETIAAVGENVKIRRFIKYRLGEGLEKKANDFAAEVAQQTQAKAAAPAAPKKEEPKKEEPKKATVAVSAGTVKELRDKTGAGMMDCKKALAENENDMEKATEWLRMKGLAGADKKAGRIAAEGVVASYIHPGSRLGVLLEVNCETDFVAASEKFNELVNYIAMGIVAGQNVQYVSADEIPAEVFEREKQLEMARDDLKGKPDAIRAKIAEGRAKKIATEMCLLDQPFLTDPSKTVAEAIKESIAAIGEKISVRRFVKFQLGEGLEKKSNDFAAEVAAATGAK</sequence>
<comment type="function">
    <text evidence="8 12 13">Associates with the EF-Tu.GDP complex and induces the exchange of GDP to GTP. It remains bound to the aminoacyl-tRNA.EF-Tu.GTP complex up to the GTP hydrolysis stage on the ribosome.</text>
</comment>
<dbReference type="InterPro" id="IPR014039">
    <property type="entry name" value="Transl_elong_EFTs/EF1B_dimer"/>
</dbReference>
<keyword evidence="12" id="KW-0496">Mitochondrion</keyword>
<dbReference type="Gene3D" id="1.10.8.10">
    <property type="entry name" value="DNA helicase RuvA subunit, C-terminal domain"/>
    <property type="match status" value="2"/>
</dbReference>
<comment type="subunit">
    <text evidence="9">Associates transiently with chloroplast polysomes.</text>
</comment>
<evidence type="ECO:0000256" key="2">
    <source>
        <dbReference type="ARBA" id="ARBA00005532"/>
    </source>
</evidence>
<keyword evidence="7 12" id="KW-0648">Protein biosynthesis</keyword>
<comment type="similarity">
    <text evidence="2 12 13">Belongs to the EF-Ts family.</text>
</comment>
<dbReference type="PANTHER" id="PTHR11741:SF10">
    <property type="entry name" value="POLYPROTEIN OF EF-TS, CHLOROPLASTIC"/>
    <property type="match status" value="1"/>
</dbReference>
<evidence type="ECO:0000256" key="8">
    <source>
        <dbReference type="ARBA" id="ARBA00025453"/>
    </source>
</evidence>
<keyword evidence="18" id="KW-1185">Reference proteome</keyword>
<evidence type="ECO:0000256" key="3">
    <source>
        <dbReference type="ARBA" id="ARBA00022528"/>
    </source>
</evidence>
<evidence type="ECO:0000256" key="13">
    <source>
        <dbReference type="RuleBase" id="RU000642"/>
    </source>
</evidence>
<keyword evidence="5" id="KW-0677">Repeat</keyword>
<evidence type="ECO:0000256" key="9">
    <source>
        <dbReference type="ARBA" id="ARBA00063456"/>
    </source>
</evidence>
<evidence type="ECO:0000256" key="12">
    <source>
        <dbReference type="HAMAP-Rule" id="MF_03135"/>
    </source>
</evidence>
<dbReference type="PROSITE" id="PS01126">
    <property type="entry name" value="EF_TS_1"/>
    <property type="match status" value="2"/>
</dbReference>
<gene>
    <name evidence="12" type="primary">EFTS</name>
    <name evidence="17" type="ORF">CHLRE_12g519180v5</name>
</gene>
<dbReference type="Pfam" id="PF00575">
    <property type="entry name" value="S1"/>
    <property type="match status" value="1"/>
</dbReference>
<evidence type="ECO:0000259" key="16">
    <source>
        <dbReference type="PROSITE" id="PS50126"/>
    </source>
</evidence>
<evidence type="ECO:0000256" key="10">
    <source>
        <dbReference type="ARBA" id="ARBA00065253"/>
    </source>
</evidence>
<dbReference type="AlphaFoldDB" id="A0A2K3D3Y8"/>
<dbReference type="SUPFAM" id="SSF46934">
    <property type="entry name" value="UBA-like"/>
    <property type="match status" value="2"/>
</dbReference>
<dbReference type="Proteomes" id="UP000006906">
    <property type="component" value="Chromosome 12"/>
</dbReference>
<accession>A0A2K3D3Y8</accession>
<feature type="domain" description="S1 motif" evidence="16">
    <location>
        <begin position="64"/>
        <end position="133"/>
    </location>
</feature>
<dbReference type="FunFam" id="1.10.286.20:FF:000001">
    <property type="entry name" value="Elongation factor Ts"/>
    <property type="match status" value="2"/>
</dbReference>
<dbReference type="FunFam" id="2.40.50.140:FF:000051">
    <property type="entry name" value="RNA-binding transcriptional accessory protein"/>
    <property type="match status" value="1"/>
</dbReference>
<dbReference type="Gene3D" id="2.40.50.140">
    <property type="entry name" value="Nucleic acid-binding proteins"/>
    <property type="match status" value="1"/>
</dbReference>
<dbReference type="GO" id="GO:0003729">
    <property type="term" value="F:mRNA binding"/>
    <property type="evidence" value="ECO:0007669"/>
    <property type="project" value="UniProtKB-ARBA"/>
</dbReference>
<feature type="region of interest" description="Disordered" evidence="15">
    <location>
        <begin position="852"/>
        <end position="878"/>
    </location>
</feature>
<dbReference type="CDD" id="cd14275">
    <property type="entry name" value="UBA_EF-Ts"/>
    <property type="match status" value="2"/>
</dbReference>
<dbReference type="SUPFAM" id="SSF54713">
    <property type="entry name" value="Elongation factor Ts (EF-Ts), dimerisation domain"/>
    <property type="match status" value="2"/>
</dbReference>
<comment type="subunit">
    <text evidence="11">Component of the chloroplast ribosome 30S and 70S subunits, as well as polysomes.</text>
</comment>
<dbReference type="Gene3D" id="3.30.479.20">
    <property type="entry name" value="Elongation factor Ts, dimerisation domain"/>
    <property type="match status" value="2"/>
</dbReference>
<dbReference type="PROSITE" id="PS01127">
    <property type="entry name" value="EF_TS_2"/>
    <property type="match status" value="2"/>
</dbReference>
<keyword evidence="4" id="KW-0934">Plastid</keyword>
<name>A0A2K3D3Y8_CHLRE</name>
<dbReference type="EMBL" id="CM008973">
    <property type="protein sequence ID" value="PNW75254.1"/>
    <property type="molecule type" value="Genomic_DNA"/>
</dbReference>
<dbReference type="ExpressionAtlas" id="A0A2K3D3Y8">
    <property type="expression patterns" value="baseline"/>
</dbReference>
<dbReference type="HAMAP" id="MF_00050">
    <property type="entry name" value="EF_Ts"/>
    <property type="match status" value="2"/>
</dbReference>
<dbReference type="FunFam" id="1.10.8.10:FF:000001">
    <property type="entry name" value="Elongation factor Ts"/>
    <property type="match status" value="2"/>
</dbReference>
<feature type="compositionally biased region" description="Acidic residues" evidence="15">
    <location>
        <begin position="141"/>
        <end position="150"/>
    </location>
</feature>
<feature type="region of interest" description="Disordered" evidence="15">
    <location>
        <begin position="141"/>
        <end position="163"/>
    </location>
</feature>
<dbReference type="Gene3D" id="1.10.286.20">
    <property type="match status" value="2"/>
</dbReference>
<evidence type="ECO:0000256" key="4">
    <source>
        <dbReference type="ARBA" id="ARBA00022640"/>
    </source>
</evidence>
<evidence type="ECO:0000256" key="15">
    <source>
        <dbReference type="SAM" id="MobiDB-lite"/>
    </source>
</evidence>
<proteinExistence type="inferred from homology"/>
<evidence type="ECO:0000256" key="6">
    <source>
        <dbReference type="ARBA" id="ARBA00022768"/>
    </source>
</evidence>
<dbReference type="Gramene" id="PNW75254">
    <property type="protein sequence ID" value="PNW75254"/>
    <property type="gene ID" value="CHLRE_12g519180v5"/>
</dbReference>
<dbReference type="InterPro" id="IPR018101">
    <property type="entry name" value="Transl_elong_Ts_CS"/>
</dbReference>
<dbReference type="GO" id="GO:0003746">
    <property type="term" value="F:translation elongation factor activity"/>
    <property type="evidence" value="ECO:0007669"/>
    <property type="project" value="UniProtKB-UniRule"/>
</dbReference>
<comment type="subcellular location">
    <subcellularLocation>
        <location evidence="12">Mitochondrion</location>
    </subcellularLocation>
    <subcellularLocation>
        <location evidence="1">Plastid</location>
        <location evidence="1">Chloroplast</location>
    </subcellularLocation>
</comment>
<evidence type="ECO:0000256" key="1">
    <source>
        <dbReference type="ARBA" id="ARBA00004229"/>
    </source>
</evidence>
<feature type="compositionally biased region" description="Basic and acidic residues" evidence="15">
    <location>
        <begin position="861"/>
        <end position="873"/>
    </location>
</feature>
<evidence type="ECO:0000313" key="17">
    <source>
        <dbReference type="EMBL" id="PNW75254.1"/>
    </source>
</evidence>
<evidence type="ECO:0000313" key="18">
    <source>
        <dbReference type="Proteomes" id="UP000006906"/>
    </source>
</evidence>
<dbReference type="NCBIfam" id="TIGR00116">
    <property type="entry name" value="tsf"/>
    <property type="match status" value="2"/>
</dbReference>